<proteinExistence type="predicted"/>
<sequence>MKIEDHWNDVEIYYIEFVVQQRDIQRTITKIVVFDFNSKDKVKELIQKNFKNVVQINFIDNIGDGLHLKNEG</sequence>
<dbReference type="RefSeq" id="WP_322809311.1">
    <property type="nucleotide sequence ID" value="NZ_JAVBVO010000003.1"/>
</dbReference>
<evidence type="ECO:0000313" key="2">
    <source>
        <dbReference type="Proteomes" id="UP001290462"/>
    </source>
</evidence>
<gene>
    <name evidence="1" type="ORF">RAK27_13255</name>
</gene>
<accession>A0AAW9K4X7</accession>
<name>A0AAW9K4X7_CARML</name>
<comment type="caution">
    <text evidence="1">The sequence shown here is derived from an EMBL/GenBank/DDBJ whole genome shotgun (WGS) entry which is preliminary data.</text>
</comment>
<organism evidence="1 2">
    <name type="scientific">Carnobacterium maltaromaticum</name>
    <name type="common">Carnobacterium piscicola</name>
    <dbReference type="NCBI Taxonomy" id="2751"/>
    <lineage>
        <taxon>Bacteria</taxon>
        <taxon>Bacillati</taxon>
        <taxon>Bacillota</taxon>
        <taxon>Bacilli</taxon>
        <taxon>Lactobacillales</taxon>
        <taxon>Carnobacteriaceae</taxon>
        <taxon>Carnobacterium</taxon>
    </lineage>
</organism>
<reference evidence="1" key="1">
    <citation type="submission" date="2023-08" db="EMBL/GenBank/DDBJ databases">
        <title>Genomic characterization of piscicolin 126 produced by Carnobacterium maltaromaticum CM22 strain isolated from salmon (Salmo salar).</title>
        <authorList>
            <person name="Gonzalez-Gragera E."/>
            <person name="Garcia-Lopez J.D."/>
            <person name="Teso-Perez C."/>
            <person name="Gimenez-Hernandez I."/>
            <person name="Peralta-Sanchez J.M."/>
            <person name="Valdivia E."/>
            <person name="Montalban-Lopez M."/>
            <person name="Martin-Platero A.M."/>
            <person name="Banos A."/>
            <person name="Martinez-Bueno M."/>
        </authorList>
    </citation>
    <scope>NUCLEOTIDE SEQUENCE</scope>
    <source>
        <strain evidence="1">CM22</strain>
    </source>
</reference>
<dbReference type="AlphaFoldDB" id="A0AAW9K4X7"/>
<protein>
    <submittedName>
        <fullName evidence="1">Uncharacterized protein</fullName>
    </submittedName>
</protein>
<dbReference type="EMBL" id="JAVBVO010000003">
    <property type="protein sequence ID" value="MDZ5759625.1"/>
    <property type="molecule type" value="Genomic_DNA"/>
</dbReference>
<evidence type="ECO:0000313" key="1">
    <source>
        <dbReference type="EMBL" id="MDZ5759625.1"/>
    </source>
</evidence>
<dbReference type="Proteomes" id="UP001290462">
    <property type="component" value="Unassembled WGS sequence"/>
</dbReference>